<accession>A0A1T4NVI5</accession>
<proteinExistence type="predicted"/>
<feature type="transmembrane region" description="Helical" evidence="3">
    <location>
        <begin position="80"/>
        <end position="99"/>
    </location>
</feature>
<keyword evidence="3" id="KW-1133">Transmembrane helix</keyword>
<keyword evidence="3" id="KW-0472">Membrane</keyword>
<dbReference type="STRING" id="290054.SAMN02745114_01705"/>
<dbReference type="OrthoDB" id="14196at2"/>
<keyword evidence="6" id="KW-1185">Reference proteome</keyword>
<dbReference type="InterPro" id="IPR000297">
    <property type="entry name" value="PPIase_PpiC"/>
</dbReference>
<evidence type="ECO:0000256" key="2">
    <source>
        <dbReference type="SAM" id="Coils"/>
    </source>
</evidence>
<protein>
    <submittedName>
        <fullName evidence="5">PPIC-type PPIASE domain-containing protein</fullName>
    </submittedName>
</protein>
<dbReference type="SUPFAM" id="SSF54534">
    <property type="entry name" value="FKBP-like"/>
    <property type="match status" value="1"/>
</dbReference>
<dbReference type="Pfam" id="PF13616">
    <property type="entry name" value="Rotamase_3"/>
    <property type="match status" value="1"/>
</dbReference>
<sequence>MAENKDKLAKLEAKYDKAYERKDALAEQIEALRKEILNESDQKKKNKLRAQRDELIKERDSIIITEDTVKIPMAPKTKKIVTAVVAIIVVIALLFTYVATGFVRKGVSGTLGWPQKIFTAYTLTDADGEKHKIKVNTYNYYFAMYYNNLQSTVSSYKQYGIDLDEANMNVDFDKKLSEQTRTEDGKTQTWLEYVQEQVEDSIKHTYMNYYQAVKDNKGKEPEITDDQKKELKEALKNYKTSAHKYGFTVSGYIEAAMGHGVTKDVFVREATIAYIAENYESDHKEDSETKTYTDKELEAYKKKNEAKLQSVDIKMFECDSEDDAKAFKKALKADGSNFADLASKYSSDDFDKKANKNPVETTYKDINRISMEALSFALCTADDKDKDKYPGLDWLYSADRKAGDVKQDSTTVVYVIKPAYMSKTKTVNVRHILIAPTSSKSSDDSSSSAKDCTDKEWAKAKKTAEKVLAKYNEGDKTSESFATLAKSNSSDGNASEGGLYENVVPNQMVPTFNAWCFDSSRKAGDVGIVKTEYGYHVMYFEGKNDQAVWQYIAQQKLSAQESEEKEDAVTLKKNWFGSRYCEIDTDIDA</sequence>
<dbReference type="GO" id="GO:0003755">
    <property type="term" value="F:peptidyl-prolyl cis-trans isomerase activity"/>
    <property type="evidence" value="ECO:0007669"/>
    <property type="project" value="UniProtKB-KW"/>
</dbReference>
<keyword evidence="3" id="KW-0812">Transmembrane</keyword>
<gene>
    <name evidence="5" type="ORF">SAMN02745114_01705</name>
</gene>
<evidence type="ECO:0000259" key="4">
    <source>
        <dbReference type="PROSITE" id="PS50198"/>
    </source>
</evidence>
<dbReference type="EMBL" id="FUWW01000032">
    <property type="protein sequence ID" value="SJZ83042.1"/>
    <property type="molecule type" value="Genomic_DNA"/>
</dbReference>
<dbReference type="PROSITE" id="PS50198">
    <property type="entry name" value="PPIC_PPIASE_2"/>
    <property type="match status" value="1"/>
</dbReference>
<feature type="coiled-coil region" evidence="2">
    <location>
        <begin position="1"/>
        <end position="58"/>
    </location>
</feature>
<dbReference type="RefSeq" id="WP_078769123.1">
    <property type="nucleotide sequence ID" value="NZ_FUWW01000032.1"/>
</dbReference>
<evidence type="ECO:0000256" key="1">
    <source>
        <dbReference type="PROSITE-ProRule" id="PRU00278"/>
    </source>
</evidence>
<dbReference type="Gene3D" id="3.10.50.40">
    <property type="match status" value="1"/>
</dbReference>
<keyword evidence="1" id="KW-0697">Rotamase</keyword>
<reference evidence="5 6" key="1">
    <citation type="submission" date="2017-02" db="EMBL/GenBank/DDBJ databases">
        <authorList>
            <person name="Peterson S.W."/>
        </authorList>
    </citation>
    <scope>NUCLEOTIDE SEQUENCE [LARGE SCALE GENOMIC DNA]</scope>
    <source>
        <strain evidence="5 6">ATCC 51222</strain>
    </source>
</reference>
<evidence type="ECO:0000313" key="5">
    <source>
        <dbReference type="EMBL" id="SJZ83042.1"/>
    </source>
</evidence>
<keyword evidence="2" id="KW-0175">Coiled coil</keyword>
<evidence type="ECO:0000313" key="6">
    <source>
        <dbReference type="Proteomes" id="UP000190657"/>
    </source>
</evidence>
<organism evidence="5 6">
    <name type="scientific">Eubacterium coprostanoligenes</name>
    <dbReference type="NCBI Taxonomy" id="290054"/>
    <lineage>
        <taxon>Bacteria</taxon>
        <taxon>Bacillati</taxon>
        <taxon>Bacillota</taxon>
        <taxon>Clostridia</taxon>
        <taxon>Eubacteriales</taxon>
        <taxon>Eubacteriaceae</taxon>
        <taxon>Eubacterium</taxon>
    </lineage>
</organism>
<dbReference type="InterPro" id="IPR046357">
    <property type="entry name" value="PPIase_dom_sf"/>
</dbReference>
<dbReference type="Proteomes" id="UP000190657">
    <property type="component" value="Unassembled WGS sequence"/>
</dbReference>
<name>A0A1T4NVI5_9FIRM</name>
<keyword evidence="1" id="KW-0413">Isomerase</keyword>
<dbReference type="AlphaFoldDB" id="A0A1T4NVI5"/>
<evidence type="ECO:0000256" key="3">
    <source>
        <dbReference type="SAM" id="Phobius"/>
    </source>
</evidence>
<feature type="domain" description="PpiC" evidence="4">
    <location>
        <begin position="424"/>
        <end position="542"/>
    </location>
</feature>